<evidence type="ECO:0000256" key="8">
    <source>
        <dbReference type="ARBA" id="ARBA00022842"/>
    </source>
</evidence>
<keyword evidence="15" id="KW-1185">Reference proteome</keyword>
<evidence type="ECO:0000256" key="2">
    <source>
        <dbReference type="ARBA" id="ARBA00006734"/>
    </source>
</evidence>
<evidence type="ECO:0000256" key="6">
    <source>
        <dbReference type="ARBA" id="ARBA00022679"/>
    </source>
</evidence>
<dbReference type="EC" id="2.5.1.59" evidence="3"/>
<sequence>MASDSSEDELDNWVFYRDREEWRDVTPIEQDDGPFPVVAIAYTDKFKDVYDYFRAILKLEEKSERALELTGDAVHLNPANYTVWYYRRLLLQTLSKDLKEELDFISTVINQHPKNYQVWYHRKVVVGWLKDPSLELDFSASILDLDAKNYHTWQHRQWVIKEFKLFDDELEYVNKLLADDIRNNSAWNQRYFVITHTTGYTDEVLKREINYLIAVIRDVPNNESAWNYLTGILDKGKASSETELRETVLRWLEDGMDSPYLLSFIIDIYEEDLEKGTAPIGTLTKAQELCKTLATDIDCIRKEYWNYVSRRLGVEYGKKSE</sequence>
<dbReference type="EC" id="2.5.1.58" evidence="4"/>
<gene>
    <name evidence="14" type="ORF">PACLA_8A019804</name>
</gene>
<proteinExistence type="inferred from homology"/>
<dbReference type="PANTHER" id="PTHR11129">
    <property type="entry name" value="PROTEIN FARNESYLTRANSFERASE ALPHA SUBUNIT/RAB GERANYLGERANYL TRANSFERASE ALPHA SUBUNIT"/>
    <property type="match status" value="1"/>
</dbReference>
<evidence type="ECO:0000256" key="13">
    <source>
        <dbReference type="ARBA" id="ARBA00043219"/>
    </source>
</evidence>
<evidence type="ECO:0000256" key="4">
    <source>
        <dbReference type="ARBA" id="ARBA00012702"/>
    </source>
</evidence>
<dbReference type="SUPFAM" id="SSF48439">
    <property type="entry name" value="Protein prenylyltransferase"/>
    <property type="match status" value="1"/>
</dbReference>
<comment type="caution">
    <text evidence="14">The sequence shown here is derived from an EMBL/GenBank/DDBJ whole genome shotgun (WGS) entry which is preliminary data.</text>
</comment>
<dbReference type="PROSITE" id="PS51147">
    <property type="entry name" value="PFTA"/>
    <property type="match status" value="5"/>
</dbReference>
<dbReference type="PANTHER" id="PTHR11129:SF1">
    <property type="entry name" value="PROTEIN FARNESYLTRANSFERASE_GERANYLGERANYLTRANSFERASE TYPE-1 SUBUNIT ALPHA"/>
    <property type="match status" value="1"/>
</dbReference>
<dbReference type="GO" id="GO:0004662">
    <property type="term" value="F:CAAX-protein geranylgeranyltransferase activity"/>
    <property type="evidence" value="ECO:0007669"/>
    <property type="project" value="UniProtKB-EC"/>
</dbReference>
<dbReference type="OrthoDB" id="272289at2759"/>
<dbReference type="Proteomes" id="UP001152795">
    <property type="component" value="Unassembled WGS sequence"/>
</dbReference>
<evidence type="ECO:0000256" key="5">
    <source>
        <dbReference type="ARBA" id="ARBA00022602"/>
    </source>
</evidence>
<accession>A0A6S7GC25</accession>
<keyword evidence="7" id="KW-0677">Repeat</keyword>
<name>A0A6S7GC25_PARCT</name>
<evidence type="ECO:0000256" key="11">
    <source>
        <dbReference type="ARBA" id="ARBA00042436"/>
    </source>
</evidence>
<evidence type="ECO:0000256" key="7">
    <source>
        <dbReference type="ARBA" id="ARBA00022737"/>
    </source>
</evidence>
<keyword evidence="6" id="KW-0808">Transferase</keyword>
<dbReference type="Pfam" id="PF01239">
    <property type="entry name" value="PPTA"/>
    <property type="match status" value="5"/>
</dbReference>
<dbReference type="GO" id="GO:0004660">
    <property type="term" value="F:protein farnesyltransferase activity"/>
    <property type="evidence" value="ECO:0007669"/>
    <property type="project" value="UniProtKB-EC"/>
</dbReference>
<dbReference type="GO" id="GO:0005965">
    <property type="term" value="C:protein farnesyltransferase complex"/>
    <property type="evidence" value="ECO:0007669"/>
    <property type="project" value="TreeGrafter"/>
</dbReference>
<evidence type="ECO:0000313" key="15">
    <source>
        <dbReference type="Proteomes" id="UP001152795"/>
    </source>
</evidence>
<dbReference type="Gene3D" id="1.25.40.120">
    <property type="entry name" value="Protein prenylyltransferase"/>
    <property type="match status" value="1"/>
</dbReference>
<evidence type="ECO:0000256" key="10">
    <source>
        <dbReference type="ARBA" id="ARBA00041392"/>
    </source>
</evidence>
<comment type="cofactor">
    <cofactor evidence="1">
        <name>Mg(2+)</name>
        <dbReference type="ChEBI" id="CHEBI:18420"/>
    </cofactor>
</comment>
<dbReference type="InterPro" id="IPR002088">
    <property type="entry name" value="Prenyl_trans_a"/>
</dbReference>
<dbReference type="AlphaFoldDB" id="A0A6S7GC25"/>
<keyword evidence="8" id="KW-0460">Magnesium</keyword>
<evidence type="ECO:0000256" key="12">
    <source>
        <dbReference type="ARBA" id="ARBA00043086"/>
    </source>
</evidence>
<protein>
    <recommendedName>
        <fullName evidence="9">Protein farnesyltransferase/geranylgeranyltransferase type-1 subunit alpha</fullName>
        <ecNumber evidence="4">2.5.1.58</ecNumber>
        <ecNumber evidence="3">2.5.1.59</ecNumber>
    </recommendedName>
    <alternativeName>
        <fullName evidence="12">CAAX farnesyltransferase subunit alpha</fullName>
    </alternativeName>
    <alternativeName>
        <fullName evidence="11">FTase-alpha</fullName>
    </alternativeName>
    <alternativeName>
        <fullName evidence="10">Ras proteins prenyltransferase subunit alpha</fullName>
    </alternativeName>
    <alternativeName>
        <fullName evidence="13">Type I protein geranyl-geranyltransferase subunit alpha</fullName>
    </alternativeName>
</protein>
<evidence type="ECO:0000256" key="9">
    <source>
        <dbReference type="ARBA" id="ARBA00040965"/>
    </source>
</evidence>
<dbReference type="GO" id="GO:0005953">
    <property type="term" value="C:CAAX-protein geranylgeranyltransferase complex"/>
    <property type="evidence" value="ECO:0007669"/>
    <property type="project" value="TreeGrafter"/>
</dbReference>
<evidence type="ECO:0000256" key="1">
    <source>
        <dbReference type="ARBA" id="ARBA00001946"/>
    </source>
</evidence>
<reference evidence="14" key="1">
    <citation type="submission" date="2020-04" db="EMBL/GenBank/DDBJ databases">
        <authorList>
            <person name="Alioto T."/>
            <person name="Alioto T."/>
            <person name="Gomez Garrido J."/>
        </authorList>
    </citation>
    <scope>NUCLEOTIDE SEQUENCE</scope>
    <source>
        <strain evidence="14">A484AB</strain>
    </source>
</reference>
<evidence type="ECO:0000256" key="3">
    <source>
        <dbReference type="ARBA" id="ARBA00012700"/>
    </source>
</evidence>
<organism evidence="14 15">
    <name type="scientific">Paramuricea clavata</name>
    <name type="common">Red gorgonian</name>
    <name type="synonym">Violescent sea-whip</name>
    <dbReference type="NCBI Taxonomy" id="317549"/>
    <lineage>
        <taxon>Eukaryota</taxon>
        <taxon>Metazoa</taxon>
        <taxon>Cnidaria</taxon>
        <taxon>Anthozoa</taxon>
        <taxon>Octocorallia</taxon>
        <taxon>Malacalcyonacea</taxon>
        <taxon>Plexauridae</taxon>
        <taxon>Paramuricea</taxon>
    </lineage>
</organism>
<evidence type="ECO:0000313" key="14">
    <source>
        <dbReference type="EMBL" id="CAB3991004.1"/>
    </source>
</evidence>
<comment type="similarity">
    <text evidence="2">Belongs to the protein prenyltransferase subunit alpha family.</text>
</comment>
<keyword evidence="5" id="KW-0637">Prenyltransferase</keyword>
<dbReference type="EMBL" id="CACRXK020001770">
    <property type="protein sequence ID" value="CAB3991004.1"/>
    <property type="molecule type" value="Genomic_DNA"/>
</dbReference>